<dbReference type="PANTHER" id="PTHR43245:SF11">
    <property type="entry name" value="LD23561P"/>
    <property type="match status" value="1"/>
</dbReference>
<gene>
    <name evidence="2" type="ORF">BaRGS_00010938</name>
</gene>
<reference evidence="2 3" key="1">
    <citation type="journal article" date="2023" name="Sci. Data">
        <title>Genome assembly of the Korean intertidal mud-creeper Batillaria attramentaria.</title>
        <authorList>
            <person name="Patra A.K."/>
            <person name="Ho P.T."/>
            <person name="Jun S."/>
            <person name="Lee S.J."/>
            <person name="Kim Y."/>
            <person name="Won Y.J."/>
        </authorList>
    </citation>
    <scope>NUCLEOTIDE SEQUENCE [LARGE SCALE GENOMIC DNA]</scope>
    <source>
        <strain evidence="2">Wonlab-2016</strain>
    </source>
</reference>
<dbReference type="InterPro" id="IPR036291">
    <property type="entry name" value="NAD(P)-bd_dom_sf"/>
</dbReference>
<organism evidence="2 3">
    <name type="scientific">Batillaria attramentaria</name>
    <dbReference type="NCBI Taxonomy" id="370345"/>
    <lineage>
        <taxon>Eukaryota</taxon>
        <taxon>Metazoa</taxon>
        <taxon>Spiralia</taxon>
        <taxon>Lophotrochozoa</taxon>
        <taxon>Mollusca</taxon>
        <taxon>Gastropoda</taxon>
        <taxon>Caenogastropoda</taxon>
        <taxon>Sorbeoconcha</taxon>
        <taxon>Cerithioidea</taxon>
        <taxon>Batillariidae</taxon>
        <taxon>Batillaria</taxon>
    </lineage>
</organism>
<dbReference type="Pfam" id="PF01370">
    <property type="entry name" value="Epimerase"/>
    <property type="match status" value="1"/>
</dbReference>
<accession>A0ABD0LE18</accession>
<dbReference type="PANTHER" id="PTHR43245">
    <property type="entry name" value="BIFUNCTIONAL POLYMYXIN RESISTANCE PROTEIN ARNA"/>
    <property type="match status" value="1"/>
</dbReference>
<sequence length="391" mass="44211">MAADSSKPRVLVLGGTGFIGRNFVHHLVAHDLAAKIRVADKVPPQMAWMNSRHAEAFSSPVVEFKHANLINQTSVENVFATDAEPFDYVVNFAAETKYGQSEPVYHEGIVRLSENCARTAARLKVHMYVELSSGQMVSSEKKPYKEDSKCDPWTNMARHKLEVEQLLSNIPDLNYLVVRPAIVYGLSDRQGLTPRLLIGTIYKYTKEKMKMLWTKDLHMNTVHVEDVCAAIWHLFTHGQCGQIYHLADKGNTKQGTISELVSKLFDIDYDFMGSILSTMAQVKMSSVVEDINDKHMAPWADACQRDGIANTPLTPFIDQELLYNKHLHMDGTKIEQTGFSYSYPELRLTCLRQILDDYIQLGLFPKCLLSGDVHYIPPSDYDDLVDQDGDH</sequence>
<dbReference type="InterPro" id="IPR050177">
    <property type="entry name" value="Lipid_A_modif_metabolic_enz"/>
</dbReference>
<dbReference type="AlphaFoldDB" id="A0ABD0LE18"/>
<comment type="caution">
    <text evidence="2">The sequence shown here is derived from an EMBL/GenBank/DDBJ whole genome shotgun (WGS) entry which is preliminary data.</text>
</comment>
<name>A0ABD0LE18_9CAEN</name>
<protein>
    <recommendedName>
        <fullName evidence="1">NAD-dependent epimerase/dehydratase domain-containing protein</fullName>
    </recommendedName>
</protein>
<dbReference type="SUPFAM" id="SSF51735">
    <property type="entry name" value="NAD(P)-binding Rossmann-fold domains"/>
    <property type="match status" value="1"/>
</dbReference>
<evidence type="ECO:0000313" key="3">
    <source>
        <dbReference type="Proteomes" id="UP001519460"/>
    </source>
</evidence>
<feature type="domain" description="NAD-dependent epimerase/dehydratase" evidence="1">
    <location>
        <begin position="10"/>
        <end position="246"/>
    </location>
</feature>
<dbReference type="InterPro" id="IPR001509">
    <property type="entry name" value="Epimerase_deHydtase"/>
</dbReference>
<evidence type="ECO:0000259" key="1">
    <source>
        <dbReference type="Pfam" id="PF01370"/>
    </source>
</evidence>
<dbReference type="Proteomes" id="UP001519460">
    <property type="component" value="Unassembled WGS sequence"/>
</dbReference>
<proteinExistence type="predicted"/>
<keyword evidence="3" id="KW-1185">Reference proteome</keyword>
<evidence type="ECO:0000313" key="2">
    <source>
        <dbReference type="EMBL" id="KAK7497804.1"/>
    </source>
</evidence>
<dbReference type="EMBL" id="JACVVK020000055">
    <property type="protein sequence ID" value="KAK7497804.1"/>
    <property type="molecule type" value="Genomic_DNA"/>
</dbReference>
<dbReference type="Gene3D" id="3.40.50.720">
    <property type="entry name" value="NAD(P)-binding Rossmann-like Domain"/>
    <property type="match status" value="1"/>
</dbReference>